<dbReference type="VEuPathDB" id="VectorBase:GAUT016723"/>
<dbReference type="AlphaFoldDB" id="A0A1A9UV72"/>
<dbReference type="EnsemblMetazoa" id="GAUT016723-RA">
    <property type="protein sequence ID" value="GAUT016723-PA"/>
    <property type="gene ID" value="GAUT016723"/>
</dbReference>
<dbReference type="Gene3D" id="3.30.60.30">
    <property type="match status" value="1"/>
</dbReference>
<dbReference type="InterPro" id="IPR036058">
    <property type="entry name" value="Kazal_dom_sf"/>
</dbReference>
<keyword evidence="1" id="KW-0732">Signal</keyword>
<feature type="signal peptide" evidence="1">
    <location>
        <begin position="1"/>
        <end position="23"/>
    </location>
</feature>
<feature type="chain" id="PRO_5008398847" description="Kazal-like domain-containing protein" evidence="1">
    <location>
        <begin position="24"/>
        <end position="184"/>
    </location>
</feature>
<sequence>MPNFATENLEIFIIICCAVATFAKPGKTAQTPSCSRDCGEKYEPVCAKAKNSSKERLLTFGNECVMGNYNCQHSDDPKAAFMASSANIEQCNFTGGNRNSLAISVFLSLPASSTVFPLTHSVANELLAMAEPQPNVLNFASIILPFSSTLICNFMTSPQAGAPTKPVPTVASFLSKDPTLRGFS</sequence>
<organism evidence="2 3">
    <name type="scientific">Glossina austeni</name>
    <name type="common">Savannah tsetse fly</name>
    <dbReference type="NCBI Taxonomy" id="7395"/>
    <lineage>
        <taxon>Eukaryota</taxon>
        <taxon>Metazoa</taxon>
        <taxon>Ecdysozoa</taxon>
        <taxon>Arthropoda</taxon>
        <taxon>Hexapoda</taxon>
        <taxon>Insecta</taxon>
        <taxon>Pterygota</taxon>
        <taxon>Neoptera</taxon>
        <taxon>Endopterygota</taxon>
        <taxon>Diptera</taxon>
        <taxon>Brachycera</taxon>
        <taxon>Muscomorpha</taxon>
        <taxon>Hippoboscoidea</taxon>
        <taxon>Glossinidae</taxon>
        <taxon>Glossina</taxon>
    </lineage>
</organism>
<protein>
    <recommendedName>
        <fullName evidence="4">Kazal-like domain-containing protein</fullName>
    </recommendedName>
</protein>
<evidence type="ECO:0008006" key="4">
    <source>
        <dbReference type="Google" id="ProtNLM"/>
    </source>
</evidence>
<evidence type="ECO:0000313" key="2">
    <source>
        <dbReference type="EnsemblMetazoa" id="GAUT016723-PA"/>
    </source>
</evidence>
<reference evidence="2" key="1">
    <citation type="submission" date="2020-05" db="UniProtKB">
        <authorList>
            <consortium name="EnsemblMetazoa"/>
        </authorList>
    </citation>
    <scope>IDENTIFICATION</scope>
    <source>
        <strain evidence="2">TTRI</strain>
    </source>
</reference>
<name>A0A1A9UV72_GLOAU</name>
<keyword evidence="3" id="KW-1185">Reference proteome</keyword>
<accession>A0A1A9UV72</accession>
<proteinExistence type="predicted"/>
<dbReference type="Proteomes" id="UP000078200">
    <property type="component" value="Unassembled WGS sequence"/>
</dbReference>
<evidence type="ECO:0000256" key="1">
    <source>
        <dbReference type="SAM" id="SignalP"/>
    </source>
</evidence>
<dbReference type="SUPFAM" id="SSF100895">
    <property type="entry name" value="Kazal-type serine protease inhibitors"/>
    <property type="match status" value="1"/>
</dbReference>
<evidence type="ECO:0000313" key="3">
    <source>
        <dbReference type="Proteomes" id="UP000078200"/>
    </source>
</evidence>